<reference evidence="2 3" key="1">
    <citation type="submission" date="2018-08" db="EMBL/GenBank/DDBJ databases">
        <title>Komagataeibacter sp. AV 382.</title>
        <authorList>
            <person name="Skraban J."/>
            <person name="Trcek J."/>
        </authorList>
    </citation>
    <scope>NUCLEOTIDE SEQUENCE [LARGE SCALE GENOMIC DNA]</scope>
    <source>
        <strain evidence="2 3">AV 382</strain>
    </source>
</reference>
<accession>A0A371YZ98</accession>
<comment type="caution">
    <text evidence="2">The sequence shown here is derived from an EMBL/GenBank/DDBJ whole genome shotgun (WGS) entry which is preliminary data.</text>
</comment>
<keyword evidence="1" id="KW-0732">Signal</keyword>
<sequence>MLFTCLLMQFGLLVGTLPVSAQEAHAHASMAGCDDMAGGHCSSSPHAMPMEHTHHHARHQEPCCHIHACVSDLSFPAPVHMVDQPPGVNRHAFIFPAQLRPVGGDWLPPLRPPKSRNS</sequence>
<feature type="signal peptide" evidence="1">
    <location>
        <begin position="1"/>
        <end position="21"/>
    </location>
</feature>
<gene>
    <name evidence="2" type="ORF">DY926_10800</name>
</gene>
<proteinExistence type="predicted"/>
<feature type="chain" id="PRO_5016812133" description="DUF2946 domain-containing protein" evidence="1">
    <location>
        <begin position="22"/>
        <end position="118"/>
    </location>
</feature>
<dbReference type="EMBL" id="QUWV01000089">
    <property type="protein sequence ID" value="RFD19548.1"/>
    <property type="molecule type" value="Genomic_DNA"/>
</dbReference>
<organism evidence="2 3">
    <name type="scientific">Komagataeibacter melaceti</name>
    <dbReference type="NCBI Taxonomy" id="2766577"/>
    <lineage>
        <taxon>Bacteria</taxon>
        <taxon>Pseudomonadati</taxon>
        <taxon>Pseudomonadota</taxon>
        <taxon>Alphaproteobacteria</taxon>
        <taxon>Acetobacterales</taxon>
        <taxon>Acetobacteraceae</taxon>
        <taxon>Komagataeibacter</taxon>
    </lineage>
</organism>
<evidence type="ECO:0008006" key="4">
    <source>
        <dbReference type="Google" id="ProtNLM"/>
    </source>
</evidence>
<evidence type="ECO:0000313" key="2">
    <source>
        <dbReference type="EMBL" id="RFD19548.1"/>
    </source>
</evidence>
<evidence type="ECO:0000313" key="3">
    <source>
        <dbReference type="Proteomes" id="UP000262371"/>
    </source>
</evidence>
<evidence type="ECO:0000256" key="1">
    <source>
        <dbReference type="SAM" id="SignalP"/>
    </source>
</evidence>
<keyword evidence="3" id="KW-1185">Reference proteome</keyword>
<dbReference type="Proteomes" id="UP000262371">
    <property type="component" value="Unassembled WGS sequence"/>
</dbReference>
<name>A0A371YZ98_9PROT</name>
<dbReference type="AlphaFoldDB" id="A0A371YZ98"/>
<protein>
    <recommendedName>
        <fullName evidence="4">DUF2946 domain-containing protein</fullName>
    </recommendedName>
</protein>